<evidence type="ECO:0000313" key="3">
    <source>
        <dbReference type="EMBL" id="GHD55151.1"/>
    </source>
</evidence>
<dbReference type="PANTHER" id="PTHR21666:SF285">
    <property type="entry name" value="M23 FAMILY METALLOPEPTIDASE"/>
    <property type="match status" value="1"/>
</dbReference>
<dbReference type="EMBL" id="BMZS01000008">
    <property type="protein sequence ID" value="GHD55151.1"/>
    <property type="molecule type" value="Genomic_DNA"/>
</dbReference>
<feature type="domain" description="M23ase beta-sheet core" evidence="2">
    <location>
        <begin position="165"/>
        <end position="260"/>
    </location>
</feature>
<comment type="caution">
    <text evidence="3">The sequence shown here is derived from an EMBL/GenBank/DDBJ whole genome shotgun (WGS) entry which is preliminary data.</text>
</comment>
<evidence type="ECO:0000259" key="2">
    <source>
        <dbReference type="Pfam" id="PF01551"/>
    </source>
</evidence>
<dbReference type="FunFam" id="2.70.70.10:FF:000019">
    <property type="entry name" value="M23 family peptidase"/>
    <property type="match status" value="1"/>
</dbReference>
<dbReference type="InterPro" id="IPR011055">
    <property type="entry name" value="Dup_hybrid_motif"/>
</dbReference>
<feature type="chain" id="PRO_5037571455" evidence="1">
    <location>
        <begin position="20"/>
        <end position="270"/>
    </location>
</feature>
<accession>A0A918XTK5</accession>
<protein>
    <submittedName>
        <fullName evidence="3">Peptidase</fullName>
    </submittedName>
</protein>
<dbReference type="RefSeq" id="WP_189991736.1">
    <property type="nucleotide sequence ID" value="NZ_BMZS01000008.1"/>
</dbReference>
<keyword evidence="4" id="KW-1185">Reference proteome</keyword>
<sequence length="270" mass="28906">MRGLAFLLTLLAGLSHAHAKTSLDGNLVQGGLVIGHAEPGSTVVLDGRTVRVDADGLFVLGFHRDAAATAELTVTGPDGKVERRTLAIAPREWNIQRIDGLPKTMVTPPPEVLERIRRENAEIAAVRRIDRPEALFRSGFAWPATGRISGVYGSQRILNGEPRQPHYGVDIAAPVGTPVKAPADGVVVLAANDLYYTGGTVILDHGHGLSSAFLHLSAVTVKVGDRLRQGEVLGKLGATGRATGPHLDWRMNWFEERIDPQLLVPPMPGS</sequence>
<reference evidence="3" key="1">
    <citation type="journal article" date="2014" name="Int. J. Syst. Evol. Microbiol.">
        <title>Complete genome sequence of Corynebacterium casei LMG S-19264T (=DSM 44701T), isolated from a smear-ripened cheese.</title>
        <authorList>
            <consortium name="US DOE Joint Genome Institute (JGI-PGF)"/>
            <person name="Walter F."/>
            <person name="Albersmeier A."/>
            <person name="Kalinowski J."/>
            <person name="Ruckert C."/>
        </authorList>
    </citation>
    <scope>NUCLEOTIDE SEQUENCE</scope>
    <source>
        <strain evidence="3">KCTC 42651</strain>
    </source>
</reference>
<dbReference type="Pfam" id="PF01551">
    <property type="entry name" value="Peptidase_M23"/>
    <property type="match status" value="1"/>
</dbReference>
<dbReference type="AlphaFoldDB" id="A0A918XTK5"/>
<dbReference type="Proteomes" id="UP000630353">
    <property type="component" value="Unassembled WGS sequence"/>
</dbReference>
<proteinExistence type="predicted"/>
<evidence type="ECO:0000313" key="4">
    <source>
        <dbReference type="Proteomes" id="UP000630353"/>
    </source>
</evidence>
<dbReference type="InterPro" id="IPR016047">
    <property type="entry name" value="M23ase_b-sheet_dom"/>
</dbReference>
<dbReference type="GO" id="GO:0004222">
    <property type="term" value="F:metalloendopeptidase activity"/>
    <property type="evidence" value="ECO:0007669"/>
    <property type="project" value="TreeGrafter"/>
</dbReference>
<keyword evidence="1" id="KW-0732">Signal</keyword>
<dbReference type="CDD" id="cd12797">
    <property type="entry name" value="M23_peptidase"/>
    <property type="match status" value="1"/>
</dbReference>
<organism evidence="3 4">
    <name type="scientific">Thalassobaculum fulvum</name>
    <dbReference type="NCBI Taxonomy" id="1633335"/>
    <lineage>
        <taxon>Bacteria</taxon>
        <taxon>Pseudomonadati</taxon>
        <taxon>Pseudomonadota</taxon>
        <taxon>Alphaproteobacteria</taxon>
        <taxon>Rhodospirillales</taxon>
        <taxon>Thalassobaculaceae</taxon>
        <taxon>Thalassobaculum</taxon>
    </lineage>
</organism>
<reference evidence="3" key="2">
    <citation type="submission" date="2020-09" db="EMBL/GenBank/DDBJ databases">
        <authorList>
            <person name="Sun Q."/>
            <person name="Kim S."/>
        </authorList>
    </citation>
    <scope>NUCLEOTIDE SEQUENCE</scope>
    <source>
        <strain evidence="3">KCTC 42651</strain>
    </source>
</reference>
<gene>
    <name evidence="3" type="ORF">GCM10017083_33670</name>
</gene>
<dbReference type="PANTHER" id="PTHR21666">
    <property type="entry name" value="PEPTIDASE-RELATED"/>
    <property type="match status" value="1"/>
</dbReference>
<name>A0A918XTK5_9PROT</name>
<evidence type="ECO:0000256" key="1">
    <source>
        <dbReference type="SAM" id="SignalP"/>
    </source>
</evidence>
<dbReference type="Gene3D" id="2.70.70.10">
    <property type="entry name" value="Glucose Permease (Domain IIA)"/>
    <property type="match status" value="1"/>
</dbReference>
<feature type="signal peptide" evidence="1">
    <location>
        <begin position="1"/>
        <end position="19"/>
    </location>
</feature>
<dbReference type="InterPro" id="IPR050570">
    <property type="entry name" value="Cell_wall_metabolism_enzyme"/>
</dbReference>
<dbReference type="SUPFAM" id="SSF51261">
    <property type="entry name" value="Duplicated hybrid motif"/>
    <property type="match status" value="1"/>
</dbReference>